<sequence length="60" mass="6676">MLAQVGFDQLVGPILAPYLALWYLAAGVLLGEVAIGIALLCIRLWNRDVESPILREDRLR</sequence>
<dbReference type="EMBL" id="CP036275">
    <property type="protein sequence ID" value="QDU36718.1"/>
    <property type="molecule type" value="Genomic_DNA"/>
</dbReference>
<accession>A0A517Z2M3</accession>
<gene>
    <name evidence="2" type="ORF">Mal4_10130</name>
</gene>
<evidence type="ECO:0000313" key="2">
    <source>
        <dbReference type="EMBL" id="QDU36718.1"/>
    </source>
</evidence>
<keyword evidence="1" id="KW-0472">Membrane</keyword>
<dbReference type="Proteomes" id="UP000320496">
    <property type="component" value="Chromosome"/>
</dbReference>
<proteinExistence type="predicted"/>
<dbReference type="RefSeq" id="WP_145367353.1">
    <property type="nucleotide sequence ID" value="NZ_CP036275.1"/>
</dbReference>
<keyword evidence="1" id="KW-1133">Transmembrane helix</keyword>
<keyword evidence="3" id="KW-1185">Reference proteome</keyword>
<dbReference type="AlphaFoldDB" id="A0A517Z2M3"/>
<feature type="transmembrane region" description="Helical" evidence="1">
    <location>
        <begin position="20"/>
        <end position="45"/>
    </location>
</feature>
<evidence type="ECO:0000256" key="1">
    <source>
        <dbReference type="SAM" id="Phobius"/>
    </source>
</evidence>
<reference evidence="2 3" key="1">
    <citation type="submission" date="2019-02" db="EMBL/GenBank/DDBJ databases">
        <title>Deep-cultivation of Planctomycetes and their phenomic and genomic characterization uncovers novel biology.</title>
        <authorList>
            <person name="Wiegand S."/>
            <person name="Jogler M."/>
            <person name="Boedeker C."/>
            <person name="Pinto D."/>
            <person name="Vollmers J."/>
            <person name="Rivas-Marin E."/>
            <person name="Kohn T."/>
            <person name="Peeters S.H."/>
            <person name="Heuer A."/>
            <person name="Rast P."/>
            <person name="Oberbeckmann S."/>
            <person name="Bunk B."/>
            <person name="Jeske O."/>
            <person name="Meyerdierks A."/>
            <person name="Storesund J.E."/>
            <person name="Kallscheuer N."/>
            <person name="Luecker S."/>
            <person name="Lage O.M."/>
            <person name="Pohl T."/>
            <person name="Merkel B.J."/>
            <person name="Hornburger P."/>
            <person name="Mueller R.-W."/>
            <person name="Bruemmer F."/>
            <person name="Labrenz M."/>
            <person name="Spormann A.M."/>
            <person name="Op den Camp H."/>
            <person name="Overmann J."/>
            <person name="Amann R."/>
            <person name="Jetten M.S.M."/>
            <person name="Mascher T."/>
            <person name="Medema M.H."/>
            <person name="Devos D.P."/>
            <person name="Kaster A.-K."/>
            <person name="Ovreas L."/>
            <person name="Rohde M."/>
            <person name="Galperin M.Y."/>
            <person name="Jogler C."/>
        </authorList>
    </citation>
    <scope>NUCLEOTIDE SEQUENCE [LARGE SCALE GENOMIC DNA]</scope>
    <source>
        <strain evidence="2 3">Mal4</strain>
    </source>
</reference>
<evidence type="ECO:0000313" key="3">
    <source>
        <dbReference type="Proteomes" id="UP000320496"/>
    </source>
</evidence>
<protein>
    <submittedName>
        <fullName evidence="2">Uncharacterized protein</fullName>
    </submittedName>
</protein>
<name>A0A517Z2M3_9PLAN</name>
<organism evidence="2 3">
    <name type="scientific">Maioricimonas rarisocia</name>
    <dbReference type="NCBI Taxonomy" id="2528026"/>
    <lineage>
        <taxon>Bacteria</taxon>
        <taxon>Pseudomonadati</taxon>
        <taxon>Planctomycetota</taxon>
        <taxon>Planctomycetia</taxon>
        <taxon>Planctomycetales</taxon>
        <taxon>Planctomycetaceae</taxon>
        <taxon>Maioricimonas</taxon>
    </lineage>
</organism>
<dbReference type="KEGG" id="mri:Mal4_10130"/>
<keyword evidence="1" id="KW-0812">Transmembrane</keyword>